<protein>
    <submittedName>
        <fullName evidence="1">Uncharacterized protein</fullName>
    </submittedName>
</protein>
<reference evidence="1 2" key="1">
    <citation type="journal article" date="2022" name="New Phytol.">
        <title>Ecological generalism drives hyperdiversity of secondary metabolite gene clusters in xylarialean endophytes.</title>
        <authorList>
            <person name="Franco M.E.E."/>
            <person name="Wisecaver J.H."/>
            <person name="Arnold A.E."/>
            <person name="Ju Y.M."/>
            <person name="Slot J.C."/>
            <person name="Ahrendt S."/>
            <person name="Moore L.P."/>
            <person name="Eastman K.E."/>
            <person name="Scott K."/>
            <person name="Konkel Z."/>
            <person name="Mondo S.J."/>
            <person name="Kuo A."/>
            <person name="Hayes R.D."/>
            <person name="Haridas S."/>
            <person name="Andreopoulos B."/>
            <person name="Riley R."/>
            <person name="LaButti K."/>
            <person name="Pangilinan J."/>
            <person name="Lipzen A."/>
            <person name="Amirebrahimi M."/>
            <person name="Yan J."/>
            <person name="Adam C."/>
            <person name="Keymanesh K."/>
            <person name="Ng V."/>
            <person name="Louie K."/>
            <person name="Northen T."/>
            <person name="Drula E."/>
            <person name="Henrissat B."/>
            <person name="Hsieh H.M."/>
            <person name="Youens-Clark K."/>
            <person name="Lutzoni F."/>
            <person name="Miadlikowska J."/>
            <person name="Eastwood D.C."/>
            <person name="Hamelin R.C."/>
            <person name="Grigoriev I.V."/>
            <person name="U'Ren J.M."/>
        </authorList>
    </citation>
    <scope>NUCLEOTIDE SEQUENCE [LARGE SCALE GENOMIC DNA]</scope>
    <source>
        <strain evidence="1 2">ER1909</strain>
    </source>
</reference>
<accession>A0ACC0CZZ5</accession>
<evidence type="ECO:0000313" key="2">
    <source>
        <dbReference type="Proteomes" id="UP001497680"/>
    </source>
</evidence>
<comment type="caution">
    <text evidence="1">The sequence shown here is derived from an EMBL/GenBank/DDBJ whole genome shotgun (WGS) entry which is preliminary data.</text>
</comment>
<proteinExistence type="predicted"/>
<keyword evidence="2" id="KW-1185">Reference proteome</keyword>
<dbReference type="Proteomes" id="UP001497680">
    <property type="component" value="Unassembled WGS sequence"/>
</dbReference>
<organism evidence="1 2">
    <name type="scientific">Hypoxylon rubiginosum</name>
    <dbReference type="NCBI Taxonomy" id="110542"/>
    <lineage>
        <taxon>Eukaryota</taxon>
        <taxon>Fungi</taxon>
        <taxon>Dikarya</taxon>
        <taxon>Ascomycota</taxon>
        <taxon>Pezizomycotina</taxon>
        <taxon>Sordariomycetes</taxon>
        <taxon>Xylariomycetidae</taxon>
        <taxon>Xylariales</taxon>
        <taxon>Hypoxylaceae</taxon>
        <taxon>Hypoxylon</taxon>
    </lineage>
</organism>
<dbReference type="EMBL" id="MU394319">
    <property type="protein sequence ID" value="KAI6086057.1"/>
    <property type="molecule type" value="Genomic_DNA"/>
</dbReference>
<evidence type="ECO:0000313" key="1">
    <source>
        <dbReference type="EMBL" id="KAI6086057.1"/>
    </source>
</evidence>
<sequence length="1099" mass="124127">MWCLLIDPNIIVTISPLSRNELAGSHIEIEDASLESKPRRTVLFHYDDNVTERRSIACDCTYHDILYLASQIRVRDSPIDVIENHSGVILTEKIWKDLINHDGTQEIKLIIQAHAPTKGSARHSIRSTPSLRNDIQTTIPEQAQSAVPNSDRNDVNPSSIKRMVSEQSLTKSETYSTIPFSKDVRYQESSNNTVDIDTAGKGKAKQLPAHQYKDNEMVLSDTSLVIYDYFAKGTGVEYGLGNYQTDRDAGPKYDPETRPQSVYYVASSDEEDGAGLDNGTGDRTLPQDQIPLGESLLPVTNQALNIRTSQPSKVPIPAVMESQGVTEEFQSATRPEPQTRGNSFTRKGHDSTIPSVGHTNTNPKLQRPRKRSRSRTKTSTLPNQNDYLLKTNLADELAFPPLFTWVRKKGAMTDRILAKVHKSLSNKSTAYCRSRERTRDELIFKRPNGSQYMEYSGKHARKKVPKMSSTEASRRSPGRTGHKNAGKTVAFRKSSSLVDKPISPTMMRSRHKSSFKIGDPIVRSSLAFTFGLAERFSNRSTGSLPASLTIDDNIRYMEMYLNDLSLVSAKFISTFVPNQQVDSNIVTRKIWGSVEEITRQAELSFTLVDRSQRELWSIRHLEVTSLKQESWGTCDKCKNDDRDATLREALEHIHSHIGQGNHEDIYKPHEDPCIVRLQAHHSLRDDCWSRLIQPRIKSLISIITELQQRISEIATRCARPADKGLAGGDLPKNLIFAFEAMVALYCLAAEEITCINGDLMGGSSDFTDSIAAFPDPEEPVGWSEQFKGYEARAIDLLEQAQKDAMFLDFADKKPEHVDLEIVGREFLLGVMLTNLHDRPLDATDHIDIVTPYKRLASRLQYLVHNRPKKRLFIELTTFSRELEALRKLVGCQIEALQKIAEVTDPKSARGVRGNRLVQYQLECECMDRLQAKLYQTAFQVDQLQRKVTDLKFQIVQVLEILEEDHGKAIRVFTIVTLFFLPMSFVTSFLGMNTTDIRDTNSNSSLFWLIAVPFTAGVVGLAFLYGYKWEYVRESISRMQVRRPTPRGAAQSISMLPESAPGHSTRWSTASQRVNQTFHDFNGVIRKRTTAALRKQSLPR</sequence>
<name>A0ACC0CZZ5_9PEZI</name>
<gene>
    <name evidence="1" type="ORF">F4821DRAFT_140124</name>
</gene>